<name>A0A5D4GS38_9HYPH</name>
<dbReference type="InterPro" id="IPR027417">
    <property type="entry name" value="P-loop_NTPase"/>
</dbReference>
<dbReference type="OrthoDB" id="7786248at2"/>
<dbReference type="GO" id="GO:0004713">
    <property type="term" value="F:protein tyrosine kinase activity"/>
    <property type="evidence" value="ECO:0007669"/>
    <property type="project" value="TreeGrafter"/>
</dbReference>
<dbReference type="SUPFAM" id="SSF52540">
    <property type="entry name" value="P-loop containing nucleoside triphosphate hydrolases"/>
    <property type="match status" value="1"/>
</dbReference>
<feature type="transmembrane region" description="Helical" evidence="7">
    <location>
        <begin position="28"/>
        <end position="50"/>
    </location>
</feature>
<evidence type="ECO:0000313" key="10">
    <source>
        <dbReference type="Proteomes" id="UP000323258"/>
    </source>
</evidence>
<evidence type="ECO:0000259" key="8">
    <source>
        <dbReference type="Pfam" id="PF02706"/>
    </source>
</evidence>
<proteinExistence type="predicted"/>
<reference evidence="9 10" key="1">
    <citation type="submission" date="2019-08" db="EMBL/GenBank/DDBJ databases">
        <authorList>
            <person name="Seo Y.L."/>
        </authorList>
    </citation>
    <scope>NUCLEOTIDE SEQUENCE [LARGE SCALE GENOMIC DNA]</scope>
    <source>
        <strain evidence="9 10">MaA-C15</strain>
    </source>
</reference>
<comment type="subcellular location">
    <subcellularLocation>
        <location evidence="1">Cell membrane</location>
        <topology evidence="1">Multi-pass membrane protein</topology>
    </subcellularLocation>
</comment>
<keyword evidence="4 7" id="KW-1133">Transmembrane helix</keyword>
<keyword evidence="3 7" id="KW-0812">Transmembrane</keyword>
<keyword evidence="5 7" id="KW-0472">Membrane</keyword>
<keyword evidence="6" id="KW-0175">Coiled coil</keyword>
<evidence type="ECO:0000256" key="3">
    <source>
        <dbReference type="ARBA" id="ARBA00022692"/>
    </source>
</evidence>
<dbReference type="Gene3D" id="3.40.50.300">
    <property type="entry name" value="P-loop containing nucleotide triphosphate hydrolases"/>
    <property type="match status" value="1"/>
</dbReference>
<dbReference type="InterPro" id="IPR050445">
    <property type="entry name" value="Bact_polysacc_biosynth/exp"/>
</dbReference>
<dbReference type="RefSeq" id="WP_148915663.1">
    <property type="nucleotide sequence ID" value="NZ_VSZS01000065.1"/>
</dbReference>
<protein>
    <submittedName>
        <fullName evidence="9">Chain-length determining protein</fullName>
    </submittedName>
</protein>
<dbReference type="EMBL" id="VSZS01000065">
    <property type="protein sequence ID" value="TYR30862.1"/>
    <property type="molecule type" value="Genomic_DNA"/>
</dbReference>
<evidence type="ECO:0000256" key="5">
    <source>
        <dbReference type="ARBA" id="ARBA00023136"/>
    </source>
</evidence>
<reference evidence="9 10" key="2">
    <citation type="submission" date="2019-09" db="EMBL/GenBank/DDBJ databases">
        <title>Mesorhizobium sp. MaA-C15 isolated from Microcystis aeruginosa.</title>
        <authorList>
            <person name="Jeong S.E."/>
            <person name="Jin H.M."/>
            <person name="Jeon C.O."/>
        </authorList>
    </citation>
    <scope>NUCLEOTIDE SEQUENCE [LARGE SCALE GENOMIC DNA]</scope>
    <source>
        <strain evidence="9 10">MaA-C15</strain>
    </source>
</reference>
<accession>A0A5D4GS38</accession>
<sequence length="708" mass="76510">MSGARSVGDVDVDIGALFGSLARNWLRIVIFALSITAIAFMLASMATPLYRAETRILIENRESIYTRPSNAGADADRPLLDEEAITSQVEVISSADILRDVARQLELAGRDEFGGSGERSALGNLLVLFGLRNDASQASADERVIQSMREKLSVYRVDRSRVIVIRFSSEDPQLAAAVPNAIADAYIAVQEQAKRLSNADATQWLEPEIDDLRQRVREAEARVAEYRASSDLLVVGQGNALLSTQQLSELSSELSRVRASRSAAEGSVEAIRAALQSGERIDTVADVLNAPMVQRLRERQVQIEADLADLSTSLLGNHPRIRALNAQLAETDQQLRNEMQKVLRSLENEVSSAQARERQLVVDLDGLKAETARAGDEEVELRALEREAAAQRALLESYLTRYREAASRADRNYLPADARIFSRATAPFEAYFPKVLPIMAAAFISSLLIVGLFILLRELFSGRAMRPATGTFEPVEQVAMPTALEARSEPEPTLEVEEPLDAAPAVEDEFAEEFSIEATAERLVSGGAARAIFVSPEGDEASASSVMVAREICDAGLRVLFLDLTYSGAPSNSMLESPHYPGITNLLASEAQFADIIRGDLYSDCHVIPVGTADAAKAMRAADRLPIIMNSLTTAYDMVIVECGATNAEGIARVAGEGSEILVSVIQPDDAAVTAATADLLAHGYEDVHMVTPVGYDAPPAPEGRSVA</sequence>
<dbReference type="GO" id="GO:0005886">
    <property type="term" value="C:plasma membrane"/>
    <property type="evidence" value="ECO:0007669"/>
    <property type="project" value="UniProtKB-SubCell"/>
</dbReference>
<feature type="coiled-coil region" evidence="6">
    <location>
        <begin position="293"/>
        <end position="401"/>
    </location>
</feature>
<feature type="transmembrane region" description="Helical" evidence="7">
    <location>
        <begin position="435"/>
        <end position="456"/>
    </location>
</feature>
<gene>
    <name evidence="9" type="ORF">FY036_15505</name>
</gene>
<evidence type="ECO:0000313" key="9">
    <source>
        <dbReference type="EMBL" id="TYR30862.1"/>
    </source>
</evidence>
<evidence type="ECO:0000256" key="4">
    <source>
        <dbReference type="ARBA" id="ARBA00022989"/>
    </source>
</evidence>
<evidence type="ECO:0000256" key="6">
    <source>
        <dbReference type="SAM" id="Coils"/>
    </source>
</evidence>
<keyword evidence="2" id="KW-1003">Cell membrane</keyword>
<dbReference type="Proteomes" id="UP000323258">
    <property type="component" value="Unassembled WGS sequence"/>
</dbReference>
<dbReference type="Pfam" id="PF02706">
    <property type="entry name" value="Wzz"/>
    <property type="match status" value="1"/>
</dbReference>
<organism evidence="9 10">
    <name type="scientific">Neoaquamicrobium microcysteis</name>
    <dbReference type="NCBI Taxonomy" id="2682781"/>
    <lineage>
        <taxon>Bacteria</taxon>
        <taxon>Pseudomonadati</taxon>
        <taxon>Pseudomonadota</taxon>
        <taxon>Alphaproteobacteria</taxon>
        <taxon>Hyphomicrobiales</taxon>
        <taxon>Phyllobacteriaceae</taxon>
        <taxon>Neoaquamicrobium</taxon>
    </lineage>
</organism>
<dbReference type="PANTHER" id="PTHR32309">
    <property type="entry name" value="TYROSINE-PROTEIN KINASE"/>
    <property type="match status" value="1"/>
</dbReference>
<dbReference type="AlphaFoldDB" id="A0A5D4GS38"/>
<dbReference type="InterPro" id="IPR003856">
    <property type="entry name" value="LPS_length_determ_N"/>
</dbReference>
<evidence type="ECO:0000256" key="1">
    <source>
        <dbReference type="ARBA" id="ARBA00004651"/>
    </source>
</evidence>
<dbReference type="PANTHER" id="PTHR32309:SF13">
    <property type="entry name" value="FERRIC ENTEROBACTIN TRANSPORT PROTEIN FEPE"/>
    <property type="match status" value="1"/>
</dbReference>
<dbReference type="NCBIfam" id="TIGR01005">
    <property type="entry name" value="eps_transp_fam"/>
    <property type="match status" value="1"/>
</dbReference>
<dbReference type="InterPro" id="IPR005700">
    <property type="entry name" value="EPS_ExoP-like"/>
</dbReference>
<evidence type="ECO:0000256" key="2">
    <source>
        <dbReference type="ARBA" id="ARBA00022475"/>
    </source>
</evidence>
<feature type="domain" description="Polysaccharide chain length determinant N-terminal" evidence="8">
    <location>
        <begin position="11"/>
        <end position="105"/>
    </location>
</feature>
<evidence type="ECO:0000256" key="7">
    <source>
        <dbReference type="SAM" id="Phobius"/>
    </source>
</evidence>
<keyword evidence="10" id="KW-1185">Reference proteome</keyword>
<comment type="caution">
    <text evidence="9">The sequence shown here is derived from an EMBL/GenBank/DDBJ whole genome shotgun (WGS) entry which is preliminary data.</text>
</comment>